<dbReference type="Pfam" id="PF08281">
    <property type="entry name" value="Sigma70_r4_2"/>
    <property type="match status" value="1"/>
</dbReference>
<evidence type="ECO:0000256" key="5">
    <source>
        <dbReference type="ARBA" id="ARBA00023163"/>
    </source>
</evidence>
<dbReference type="InterPro" id="IPR007627">
    <property type="entry name" value="RNA_pol_sigma70_r2"/>
</dbReference>
<evidence type="ECO:0000313" key="10">
    <source>
        <dbReference type="Proteomes" id="UP000282028"/>
    </source>
</evidence>
<dbReference type="InterPro" id="IPR013325">
    <property type="entry name" value="RNA_pol_sigma_r2"/>
</dbReference>
<dbReference type="SUPFAM" id="SSF88659">
    <property type="entry name" value="Sigma3 and sigma4 domains of RNA polymerase sigma factors"/>
    <property type="match status" value="1"/>
</dbReference>
<dbReference type="GO" id="GO:0003677">
    <property type="term" value="F:DNA binding"/>
    <property type="evidence" value="ECO:0007669"/>
    <property type="project" value="UniProtKB-KW"/>
</dbReference>
<dbReference type="InterPro" id="IPR013249">
    <property type="entry name" value="RNA_pol_sigma70_r4_t2"/>
</dbReference>
<accession>A0A3M8CHR4</accession>
<feature type="domain" description="RNA polymerase sigma factor 70 region 4 type 2" evidence="8">
    <location>
        <begin position="110"/>
        <end position="162"/>
    </location>
</feature>
<evidence type="ECO:0000256" key="4">
    <source>
        <dbReference type="ARBA" id="ARBA00023125"/>
    </source>
</evidence>
<feature type="domain" description="RNA polymerase sigma-70 region 2" evidence="7">
    <location>
        <begin position="15"/>
        <end position="79"/>
    </location>
</feature>
<keyword evidence="3 6" id="KW-0731">Sigma factor</keyword>
<dbReference type="SUPFAM" id="SSF88946">
    <property type="entry name" value="Sigma2 domain of RNA polymerase sigma factors"/>
    <property type="match status" value="1"/>
</dbReference>
<dbReference type="PANTHER" id="PTHR43133">
    <property type="entry name" value="RNA POLYMERASE ECF-TYPE SIGMA FACTO"/>
    <property type="match status" value="1"/>
</dbReference>
<comment type="caution">
    <text evidence="9">The sequence shown here is derived from an EMBL/GenBank/DDBJ whole genome shotgun (WGS) entry which is preliminary data.</text>
</comment>
<dbReference type="InterPro" id="IPR014284">
    <property type="entry name" value="RNA_pol_sigma-70_dom"/>
</dbReference>
<dbReference type="Pfam" id="PF04542">
    <property type="entry name" value="Sigma70_r2"/>
    <property type="match status" value="1"/>
</dbReference>
<evidence type="ECO:0000256" key="3">
    <source>
        <dbReference type="ARBA" id="ARBA00023082"/>
    </source>
</evidence>
<comment type="similarity">
    <text evidence="1 6">Belongs to the sigma-70 factor family. ECF subfamily.</text>
</comment>
<name>A0A3M8CHR4_9BACL</name>
<keyword evidence="2 6" id="KW-0805">Transcription regulation</keyword>
<evidence type="ECO:0000259" key="7">
    <source>
        <dbReference type="Pfam" id="PF04542"/>
    </source>
</evidence>
<protein>
    <recommendedName>
        <fullName evidence="6">RNA polymerase sigma factor</fullName>
    </recommendedName>
</protein>
<evidence type="ECO:0000259" key="8">
    <source>
        <dbReference type="Pfam" id="PF08281"/>
    </source>
</evidence>
<dbReference type="Gene3D" id="1.10.10.10">
    <property type="entry name" value="Winged helix-like DNA-binding domain superfamily/Winged helix DNA-binding domain"/>
    <property type="match status" value="1"/>
</dbReference>
<evidence type="ECO:0000256" key="6">
    <source>
        <dbReference type="RuleBase" id="RU000716"/>
    </source>
</evidence>
<dbReference type="AlphaFoldDB" id="A0A3M8CHR4"/>
<dbReference type="OrthoDB" id="2470088at2"/>
<dbReference type="NCBIfam" id="TIGR02937">
    <property type="entry name" value="sigma70-ECF"/>
    <property type="match status" value="1"/>
</dbReference>
<gene>
    <name evidence="9" type="ORF">EDM52_12085</name>
</gene>
<keyword evidence="4 6" id="KW-0238">DNA-binding</keyword>
<reference evidence="9 10" key="1">
    <citation type="submission" date="2018-10" db="EMBL/GenBank/DDBJ databases">
        <title>Phylogenomics of Brevibacillus.</title>
        <authorList>
            <person name="Dunlap C."/>
        </authorList>
    </citation>
    <scope>NUCLEOTIDE SEQUENCE [LARGE SCALE GENOMIC DNA]</scope>
    <source>
        <strain evidence="9 10">JCM 12215</strain>
    </source>
</reference>
<keyword evidence="5 6" id="KW-0804">Transcription</keyword>
<dbReference type="GO" id="GO:0016987">
    <property type="term" value="F:sigma factor activity"/>
    <property type="evidence" value="ECO:0007669"/>
    <property type="project" value="UniProtKB-KW"/>
</dbReference>
<dbReference type="InterPro" id="IPR000838">
    <property type="entry name" value="RNA_pol_sigma70_ECF_CS"/>
</dbReference>
<evidence type="ECO:0000256" key="1">
    <source>
        <dbReference type="ARBA" id="ARBA00010641"/>
    </source>
</evidence>
<proteinExistence type="inferred from homology"/>
<dbReference type="Proteomes" id="UP000282028">
    <property type="component" value="Unassembled WGS sequence"/>
</dbReference>
<dbReference type="InterPro" id="IPR013324">
    <property type="entry name" value="RNA_pol_sigma_r3/r4-like"/>
</dbReference>
<dbReference type="GO" id="GO:0006352">
    <property type="term" value="P:DNA-templated transcription initiation"/>
    <property type="evidence" value="ECO:0007669"/>
    <property type="project" value="InterPro"/>
</dbReference>
<dbReference type="InterPro" id="IPR039425">
    <property type="entry name" value="RNA_pol_sigma-70-like"/>
</dbReference>
<dbReference type="InterPro" id="IPR036388">
    <property type="entry name" value="WH-like_DNA-bd_sf"/>
</dbReference>
<dbReference type="Gene3D" id="1.10.1740.10">
    <property type="match status" value="1"/>
</dbReference>
<sequence>MRILDGNQQEIETWFTLYSNELYSFLVYYLGHHDVEDLVQDVFIKAIRKQSQFSGKATRKTWLFSIARNHAIDHLRKERLRKWVKDPFMHAFSSSEKSVEERYVQKEEINQLYEAVSRLKVSYREVVLLYGIQGFSAAETAQVLRCSESNVHVTFYRARKQLRKWLEENQEGGDFFESFVK</sequence>
<dbReference type="PROSITE" id="PS01063">
    <property type="entry name" value="SIGMA70_ECF"/>
    <property type="match status" value="1"/>
</dbReference>
<dbReference type="EMBL" id="RHHR01000015">
    <property type="protein sequence ID" value="RNB74365.1"/>
    <property type="molecule type" value="Genomic_DNA"/>
</dbReference>
<keyword evidence="10" id="KW-1185">Reference proteome</keyword>
<dbReference type="GO" id="GO:0006950">
    <property type="term" value="P:response to stress"/>
    <property type="evidence" value="ECO:0007669"/>
    <property type="project" value="UniProtKB-ARBA"/>
</dbReference>
<organism evidence="9 10">
    <name type="scientific">Brevibacillus invocatus</name>
    <dbReference type="NCBI Taxonomy" id="173959"/>
    <lineage>
        <taxon>Bacteria</taxon>
        <taxon>Bacillati</taxon>
        <taxon>Bacillota</taxon>
        <taxon>Bacilli</taxon>
        <taxon>Bacillales</taxon>
        <taxon>Paenibacillaceae</taxon>
        <taxon>Brevibacillus</taxon>
    </lineage>
</organism>
<dbReference type="CDD" id="cd06171">
    <property type="entry name" value="Sigma70_r4"/>
    <property type="match status" value="1"/>
</dbReference>
<dbReference type="PANTHER" id="PTHR43133:SF60">
    <property type="entry name" value="RNA POLYMERASE SIGMA FACTOR SIGV"/>
    <property type="match status" value="1"/>
</dbReference>
<evidence type="ECO:0000256" key="2">
    <source>
        <dbReference type="ARBA" id="ARBA00023015"/>
    </source>
</evidence>
<evidence type="ECO:0000313" key="9">
    <source>
        <dbReference type="EMBL" id="RNB74365.1"/>
    </source>
</evidence>